<keyword evidence="1" id="KW-1133">Transmembrane helix</keyword>
<protein>
    <submittedName>
        <fullName evidence="2">DUF1772 domain-containing protein</fullName>
    </submittedName>
</protein>
<dbReference type="Proteomes" id="UP001198862">
    <property type="component" value="Unassembled WGS sequence"/>
</dbReference>
<evidence type="ECO:0000313" key="3">
    <source>
        <dbReference type="Proteomes" id="UP001198862"/>
    </source>
</evidence>
<dbReference type="EMBL" id="JAJISD010000008">
    <property type="protein sequence ID" value="MCC8430991.1"/>
    <property type="molecule type" value="Genomic_DNA"/>
</dbReference>
<dbReference type="InterPro" id="IPR013901">
    <property type="entry name" value="Anthrone_oxy"/>
</dbReference>
<name>A0ABS8KY05_9HYPH</name>
<dbReference type="RefSeq" id="WP_230552145.1">
    <property type="nucleotide sequence ID" value="NZ_JAJISD010000008.1"/>
</dbReference>
<feature type="transmembrane region" description="Helical" evidence="1">
    <location>
        <begin position="75"/>
        <end position="96"/>
    </location>
</feature>
<accession>A0ABS8KY05</accession>
<keyword evidence="3" id="KW-1185">Reference proteome</keyword>
<feature type="transmembrane region" description="Helical" evidence="1">
    <location>
        <begin position="124"/>
        <end position="142"/>
    </location>
</feature>
<dbReference type="PANTHER" id="PTHR36535">
    <property type="entry name" value="YALI0E30327P"/>
    <property type="match status" value="1"/>
</dbReference>
<evidence type="ECO:0000313" key="2">
    <source>
        <dbReference type="EMBL" id="MCC8430991.1"/>
    </source>
</evidence>
<dbReference type="Pfam" id="PF08592">
    <property type="entry name" value="Anthrone_oxy"/>
    <property type="match status" value="1"/>
</dbReference>
<proteinExistence type="predicted"/>
<comment type="caution">
    <text evidence="2">The sequence shown here is derived from an EMBL/GenBank/DDBJ whole genome shotgun (WGS) entry which is preliminary data.</text>
</comment>
<sequence>MMFGILALVTAALFAGAAFYVSFAEHPARCEIDDRAQLQQWKFAYRRGTLMQGTLAALGFLLGIAAWWQSRDELYIVGAIMMGANWAYTALMIMPVNNELKSIALDDAGEESHTLLRRWGKLHVKRTMLGIGASALFLWAVLSR</sequence>
<gene>
    <name evidence="2" type="ORF">LJ725_18610</name>
</gene>
<keyword evidence="1" id="KW-0472">Membrane</keyword>
<evidence type="ECO:0000256" key="1">
    <source>
        <dbReference type="SAM" id="Phobius"/>
    </source>
</evidence>
<feature type="transmembrane region" description="Helical" evidence="1">
    <location>
        <begin position="48"/>
        <end position="68"/>
    </location>
</feature>
<keyword evidence="1" id="KW-0812">Transmembrane</keyword>
<dbReference type="PANTHER" id="PTHR36535:SF1">
    <property type="entry name" value="DUF1772 DOMAIN-CONTAINING PROTEIN"/>
    <property type="match status" value="1"/>
</dbReference>
<reference evidence="2 3" key="1">
    <citation type="submission" date="2021-11" db="EMBL/GenBank/DDBJ databases">
        <authorList>
            <person name="Lee D.-H."/>
            <person name="Kim S.-B."/>
        </authorList>
    </citation>
    <scope>NUCLEOTIDE SEQUENCE [LARGE SCALE GENOMIC DNA]</scope>
    <source>
        <strain evidence="2 3">KCTC 52223</strain>
    </source>
</reference>
<organism evidence="2 3">
    <name type="scientific">Reyranella aquatilis</name>
    <dbReference type="NCBI Taxonomy" id="2035356"/>
    <lineage>
        <taxon>Bacteria</taxon>
        <taxon>Pseudomonadati</taxon>
        <taxon>Pseudomonadota</taxon>
        <taxon>Alphaproteobacteria</taxon>
        <taxon>Hyphomicrobiales</taxon>
        <taxon>Reyranellaceae</taxon>
        <taxon>Reyranella</taxon>
    </lineage>
</organism>